<dbReference type="GO" id="GO:0005524">
    <property type="term" value="F:ATP binding"/>
    <property type="evidence" value="ECO:0007669"/>
    <property type="project" value="UniProtKB-KW"/>
</dbReference>
<dbReference type="OrthoDB" id="9808166at2"/>
<dbReference type="Gene3D" id="3.40.50.300">
    <property type="entry name" value="P-loop containing nucleotide triphosphate hydrolases"/>
    <property type="match status" value="1"/>
</dbReference>
<protein>
    <submittedName>
        <fullName evidence="5">MutS-like protein</fullName>
    </submittedName>
</protein>
<reference evidence="5 6" key="1">
    <citation type="submission" date="2019-03" db="EMBL/GenBank/DDBJ databases">
        <title>Genomic Encyclopedia of Type Strains, Phase IV (KMG-IV): sequencing the most valuable type-strain genomes for metagenomic binning, comparative biology and taxonomic classification.</title>
        <authorList>
            <person name="Goeker M."/>
        </authorList>
    </citation>
    <scope>NUCLEOTIDE SEQUENCE [LARGE SCALE GENOMIC DNA]</scope>
    <source>
        <strain evidence="5 6">DSM 24629</strain>
    </source>
</reference>
<feature type="domain" description="DNA mismatch repair proteins mutS family" evidence="4">
    <location>
        <begin position="360"/>
        <end position="549"/>
    </location>
</feature>
<dbReference type="PANTHER" id="PTHR11361">
    <property type="entry name" value="DNA MISMATCH REPAIR PROTEIN MUTS FAMILY MEMBER"/>
    <property type="match status" value="1"/>
</dbReference>
<dbReference type="PANTHER" id="PTHR11361:SF34">
    <property type="entry name" value="DNA MISMATCH REPAIR PROTEIN MSH1, MITOCHONDRIAL"/>
    <property type="match status" value="1"/>
</dbReference>
<dbReference type="SUPFAM" id="SSF52540">
    <property type="entry name" value="P-loop containing nucleoside triphosphate hydrolases"/>
    <property type="match status" value="1"/>
</dbReference>
<dbReference type="Proteomes" id="UP000294902">
    <property type="component" value="Unassembled WGS sequence"/>
</dbReference>
<dbReference type="GO" id="GO:0006298">
    <property type="term" value="P:mismatch repair"/>
    <property type="evidence" value="ECO:0007669"/>
    <property type="project" value="InterPro"/>
</dbReference>
<dbReference type="InterPro" id="IPR045076">
    <property type="entry name" value="MutS"/>
</dbReference>
<sequence>MKDVSKHLKSINDFSLLYPMGKENSFQKLSEIVCNDLSIDYICSFLSKKENEQRKIRGILTDIPNDEEVITYRSMVYKDLKNHPEFCIKVEEALEEIELLNEYGKTKKDWDSSNLWELVSRLKELEVYIECIKKLKSSIELSSFESEGLKNLNAYVNGIYNDSGFSEFQEDVEKIGYDISAIKSISLGVNLDENLNPIEAGIVSINSEAFKGQTFLKNFLTYHKKRSSNNTSDLFQGMTYFKHTASNGINPLMNNLTKIVENMLQPIVKDLKKTLKKYMNVSGLALVNIADEIRFYIRFLELEKKIKDIGLPVCIGQTNPINDSECKLEDFYNIKLAICKLKGEIQHDIIRNDLIFTKDQRIFILTGPNRGGKTIFTQGIGLAFLFFNSGVFIPCANGVMKPCDNIFTHFPADENSTVEMGRLGEESNRLSDICGKATSKSLILFNESFATTSHTESLFIAKDVVKYLCYLGARTCFNTHIHELAESVEEINKEIDAAHNAVSLVMGLENGERSFKVKISKPQGISFARDIAYKYGITFEQLKNRRIIS</sequence>
<dbReference type="GO" id="GO:0005829">
    <property type="term" value="C:cytosol"/>
    <property type="evidence" value="ECO:0007669"/>
    <property type="project" value="TreeGrafter"/>
</dbReference>
<evidence type="ECO:0000256" key="2">
    <source>
        <dbReference type="ARBA" id="ARBA00022840"/>
    </source>
</evidence>
<dbReference type="Pfam" id="PF00488">
    <property type="entry name" value="MutS_V"/>
    <property type="match status" value="1"/>
</dbReference>
<evidence type="ECO:0000256" key="1">
    <source>
        <dbReference type="ARBA" id="ARBA00022741"/>
    </source>
</evidence>
<proteinExistence type="predicted"/>
<keyword evidence="3" id="KW-0238">DNA-binding</keyword>
<keyword evidence="6" id="KW-1185">Reference proteome</keyword>
<dbReference type="SMART" id="SM00534">
    <property type="entry name" value="MUTSac"/>
    <property type="match status" value="1"/>
</dbReference>
<dbReference type="InterPro" id="IPR000432">
    <property type="entry name" value="DNA_mismatch_repair_MutS_C"/>
</dbReference>
<keyword evidence="2" id="KW-0067">ATP-binding</keyword>
<gene>
    <name evidence="5" type="ORF">EDC18_10722</name>
</gene>
<comment type="caution">
    <text evidence="5">The sequence shown here is derived from an EMBL/GenBank/DDBJ whole genome shotgun (WGS) entry which is preliminary data.</text>
</comment>
<accession>A0A4R3MIX1</accession>
<dbReference type="GO" id="GO:0140664">
    <property type="term" value="F:ATP-dependent DNA damage sensor activity"/>
    <property type="evidence" value="ECO:0007669"/>
    <property type="project" value="InterPro"/>
</dbReference>
<evidence type="ECO:0000259" key="4">
    <source>
        <dbReference type="SMART" id="SM00534"/>
    </source>
</evidence>
<name>A0A4R3MIX1_9FIRM</name>
<dbReference type="RefSeq" id="WP_132252776.1">
    <property type="nucleotide sequence ID" value="NZ_SMAL01000007.1"/>
</dbReference>
<organism evidence="5 6">
    <name type="scientific">Natranaerovirga pectinivora</name>
    <dbReference type="NCBI Taxonomy" id="682400"/>
    <lineage>
        <taxon>Bacteria</taxon>
        <taxon>Bacillati</taxon>
        <taxon>Bacillota</taxon>
        <taxon>Clostridia</taxon>
        <taxon>Lachnospirales</taxon>
        <taxon>Natranaerovirgaceae</taxon>
        <taxon>Natranaerovirga</taxon>
    </lineage>
</organism>
<evidence type="ECO:0000313" key="6">
    <source>
        <dbReference type="Proteomes" id="UP000294902"/>
    </source>
</evidence>
<dbReference type="InterPro" id="IPR027417">
    <property type="entry name" value="P-loop_NTPase"/>
</dbReference>
<dbReference type="AlphaFoldDB" id="A0A4R3MIX1"/>
<evidence type="ECO:0000313" key="5">
    <source>
        <dbReference type="EMBL" id="TCT13953.1"/>
    </source>
</evidence>
<dbReference type="EMBL" id="SMAL01000007">
    <property type="protein sequence ID" value="TCT13953.1"/>
    <property type="molecule type" value="Genomic_DNA"/>
</dbReference>
<dbReference type="GO" id="GO:0030983">
    <property type="term" value="F:mismatched DNA binding"/>
    <property type="evidence" value="ECO:0007669"/>
    <property type="project" value="InterPro"/>
</dbReference>
<keyword evidence="1" id="KW-0547">Nucleotide-binding</keyword>
<evidence type="ECO:0000256" key="3">
    <source>
        <dbReference type="ARBA" id="ARBA00023125"/>
    </source>
</evidence>